<dbReference type="InterPro" id="IPR010982">
    <property type="entry name" value="Lambda_DNA-bd_dom_sf"/>
</dbReference>
<accession>A0AA36LME7</accession>
<organism evidence="2 3">
    <name type="scientific">Yersinia mollaretii</name>
    <dbReference type="NCBI Taxonomy" id="33060"/>
    <lineage>
        <taxon>Bacteria</taxon>
        <taxon>Pseudomonadati</taxon>
        <taxon>Pseudomonadota</taxon>
        <taxon>Gammaproteobacteria</taxon>
        <taxon>Enterobacterales</taxon>
        <taxon>Yersiniaceae</taxon>
        <taxon>Yersinia</taxon>
    </lineage>
</organism>
<proteinExistence type="predicted"/>
<dbReference type="PROSITE" id="PS50943">
    <property type="entry name" value="HTH_CROC1"/>
    <property type="match status" value="1"/>
</dbReference>
<dbReference type="Gene3D" id="1.10.260.40">
    <property type="entry name" value="lambda repressor-like DNA-binding domains"/>
    <property type="match status" value="1"/>
</dbReference>
<dbReference type="SUPFAM" id="SSF47413">
    <property type="entry name" value="lambda repressor-like DNA-binding domains"/>
    <property type="match status" value="1"/>
</dbReference>
<evidence type="ECO:0000313" key="3">
    <source>
        <dbReference type="Proteomes" id="UP000040841"/>
    </source>
</evidence>
<dbReference type="Proteomes" id="UP000040841">
    <property type="component" value="Unassembled WGS sequence"/>
</dbReference>
<protein>
    <submittedName>
        <fullName evidence="2">DNA binding protein</fullName>
    </submittedName>
</protein>
<dbReference type="EMBL" id="CQBM01000001">
    <property type="protein sequence ID" value="CNH59413.1"/>
    <property type="molecule type" value="Genomic_DNA"/>
</dbReference>
<sequence length="95" mass="10738">MIGKRLKLARVNAELTQAGLGQRAGIDEESASSRVSQYEKETHAPDFKLVRKFAEVLDVPEAYFYAVDDDLAALILQYHRYKKSNPNSVIMIIPQ</sequence>
<reference evidence="2 3" key="1">
    <citation type="submission" date="2015-03" db="EMBL/GenBank/DDBJ databases">
        <authorList>
            <consortium name="Pathogen Informatics"/>
            <person name="Murphy D."/>
        </authorList>
    </citation>
    <scope>NUCLEOTIDE SEQUENCE [LARGE SCALE GENOMIC DNA]</scope>
    <source>
        <strain evidence="2 3">FE82747</strain>
    </source>
</reference>
<dbReference type="Pfam" id="PF01381">
    <property type="entry name" value="HTH_3"/>
    <property type="match status" value="1"/>
</dbReference>
<dbReference type="InterPro" id="IPR001387">
    <property type="entry name" value="Cro/C1-type_HTH"/>
</dbReference>
<dbReference type="GO" id="GO:0003677">
    <property type="term" value="F:DNA binding"/>
    <property type="evidence" value="ECO:0007669"/>
    <property type="project" value="InterPro"/>
</dbReference>
<feature type="domain" description="HTH cro/C1-type" evidence="1">
    <location>
        <begin position="6"/>
        <end position="64"/>
    </location>
</feature>
<dbReference type="AlphaFoldDB" id="A0AA36LME7"/>
<dbReference type="RefSeq" id="WP_004874722.1">
    <property type="nucleotide sequence ID" value="NZ_CABHYF010000005.1"/>
</dbReference>
<evidence type="ECO:0000313" key="2">
    <source>
        <dbReference type="EMBL" id="CNH59413.1"/>
    </source>
</evidence>
<gene>
    <name evidence="2" type="ORF">ERS008502_00888</name>
</gene>
<name>A0AA36LME7_YERMO</name>
<dbReference type="SMART" id="SM00530">
    <property type="entry name" value="HTH_XRE"/>
    <property type="match status" value="1"/>
</dbReference>
<evidence type="ECO:0000259" key="1">
    <source>
        <dbReference type="PROSITE" id="PS50943"/>
    </source>
</evidence>
<dbReference type="GeneID" id="57919832"/>
<comment type="caution">
    <text evidence="2">The sequence shown here is derived from an EMBL/GenBank/DDBJ whole genome shotgun (WGS) entry which is preliminary data.</text>
</comment>
<dbReference type="CDD" id="cd00093">
    <property type="entry name" value="HTH_XRE"/>
    <property type="match status" value="1"/>
</dbReference>